<name>A0A0D0E3X3_9AGAM</name>
<keyword evidence="2" id="KW-1185">Reference proteome</keyword>
<accession>A0A0D0E3X3</accession>
<protein>
    <submittedName>
        <fullName evidence="1">Uncharacterized protein</fullName>
    </submittedName>
</protein>
<dbReference type="Proteomes" id="UP000054538">
    <property type="component" value="Unassembled WGS sequence"/>
</dbReference>
<dbReference type="EMBL" id="KN824876">
    <property type="protein sequence ID" value="KIK98931.1"/>
    <property type="molecule type" value="Genomic_DNA"/>
</dbReference>
<sequence>MLTVGEPSTGRALERPRMWDAWVISDKRVRTQWVDAKPLAAEECKPADLTSNVVETEPSMSFWRRHIQRHIPHEITYLFRQPYPPTPLQPNFPNGTDAERPVRGSDVRVSVLISMPHSPYLSQMMEERTHEGLHEIALGTTNLPYHDSAPP</sequence>
<proteinExistence type="predicted"/>
<organism evidence="1 2">
    <name type="scientific">Paxillus rubicundulus Ve08.2h10</name>
    <dbReference type="NCBI Taxonomy" id="930991"/>
    <lineage>
        <taxon>Eukaryota</taxon>
        <taxon>Fungi</taxon>
        <taxon>Dikarya</taxon>
        <taxon>Basidiomycota</taxon>
        <taxon>Agaricomycotina</taxon>
        <taxon>Agaricomycetes</taxon>
        <taxon>Agaricomycetidae</taxon>
        <taxon>Boletales</taxon>
        <taxon>Paxilineae</taxon>
        <taxon>Paxillaceae</taxon>
        <taxon>Paxillus</taxon>
    </lineage>
</organism>
<dbReference type="AlphaFoldDB" id="A0A0D0E3X3"/>
<dbReference type="InParanoid" id="A0A0D0E3X3"/>
<reference evidence="1 2" key="1">
    <citation type="submission" date="2014-04" db="EMBL/GenBank/DDBJ databases">
        <authorList>
            <consortium name="DOE Joint Genome Institute"/>
            <person name="Kuo A."/>
            <person name="Kohler A."/>
            <person name="Jargeat P."/>
            <person name="Nagy L.G."/>
            <person name="Floudas D."/>
            <person name="Copeland A."/>
            <person name="Barry K.W."/>
            <person name="Cichocki N."/>
            <person name="Veneault-Fourrey C."/>
            <person name="LaButti K."/>
            <person name="Lindquist E.A."/>
            <person name="Lipzen A."/>
            <person name="Lundell T."/>
            <person name="Morin E."/>
            <person name="Murat C."/>
            <person name="Sun H."/>
            <person name="Tunlid A."/>
            <person name="Henrissat B."/>
            <person name="Grigoriev I.V."/>
            <person name="Hibbett D.S."/>
            <person name="Martin F."/>
            <person name="Nordberg H.P."/>
            <person name="Cantor M.N."/>
            <person name="Hua S.X."/>
        </authorList>
    </citation>
    <scope>NUCLEOTIDE SEQUENCE [LARGE SCALE GENOMIC DNA]</scope>
    <source>
        <strain evidence="1 2">Ve08.2h10</strain>
    </source>
</reference>
<dbReference type="HOGENOM" id="CLU_089041_0_0_1"/>
<gene>
    <name evidence="1" type="ORF">PAXRUDRAFT_823363</name>
</gene>
<evidence type="ECO:0000313" key="1">
    <source>
        <dbReference type="EMBL" id="KIK98931.1"/>
    </source>
</evidence>
<dbReference type="OrthoDB" id="3266547at2759"/>
<evidence type="ECO:0000313" key="2">
    <source>
        <dbReference type="Proteomes" id="UP000054538"/>
    </source>
</evidence>
<reference evidence="2" key="2">
    <citation type="submission" date="2015-01" db="EMBL/GenBank/DDBJ databases">
        <title>Evolutionary Origins and Diversification of the Mycorrhizal Mutualists.</title>
        <authorList>
            <consortium name="DOE Joint Genome Institute"/>
            <consortium name="Mycorrhizal Genomics Consortium"/>
            <person name="Kohler A."/>
            <person name="Kuo A."/>
            <person name="Nagy L.G."/>
            <person name="Floudas D."/>
            <person name="Copeland A."/>
            <person name="Barry K.W."/>
            <person name="Cichocki N."/>
            <person name="Veneault-Fourrey C."/>
            <person name="LaButti K."/>
            <person name="Lindquist E.A."/>
            <person name="Lipzen A."/>
            <person name="Lundell T."/>
            <person name="Morin E."/>
            <person name="Murat C."/>
            <person name="Riley R."/>
            <person name="Ohm R."/>
            <person name="Sun H."/>
            <person name="Tunlid A."/>
            <person name="Henrissat B."/>
            <person name="Grigoriev I.V."/>
            <person name="Hibbett D.S."/>
            <person name="Martin F."/>
        </authorList>
    </citation>
    <scope>NUCLEOTIDE SEQUENCE [LARGE SCALE GENOMIC DNA]</scope>
    <source>
        <strain evidence="2">Ve08.2h10</strain>
    </source>
</reference>